<evidence type="ECO:0000256" key="2">
    <source>
        <dbReference type="ARBA" id="ARBA00008834"/>
    </source>
</evidence>
<dbReference type="InterPro" id="IPR006626">
    <property type="entry name" value="PbH1"/>
</dbReference>
<dbReference type="eggNOG" id="ENOG502QSBG">
    <property type="taxonomic scope" value="Eukaryota"/>
</dbReference>
<dbReference type="FunFam" id="2.160.20.10:FF:000004">
    <property type="entry name" value="Pectin lyase-like superfamily protein"/>
    <property type="match status" value="1"/>
</dbReference>
<reference evidence="17" key="2">
    <citation type="submission" date="2013-12" db="EMBL/GenBank/DDBJ databases">
        <authorList>
            <person name="Yu Y."/>
            <person name="Lee S."/>
            <person name="de Baynast K."/>
            <person name="Wissotski M."/>
            <person name="Liu L."/>
            <person name="Talag J."/>
            <person name="Goicoechea J."/>
            <person name="Angelova A."/>
            <person name="Jetty R."/>
            <person name="Kudrna D."/>
            <person name="Golser W."/>
            <person name="Rivera L."/>
            <person name="Zhang J."/>
            <person name="Wing R."/>
        </authorList>
    </citation>
    <scope>NUCLEOTIDE SEQUENCE</scope>
</reference>
<evidence type="ECO:0000256" key="10">
    <source>
        <dbReference type="ARBA" id="ARBA00048766"/>
    </source>
</evidence>
<keyword evidence="7" id="KW-0961">Cell wall biogenesis/degradation</keyword>
<reference evidence="16" key="3">
    <citation type="submission" date="2015-04" db="UniProtKB">
        <authorList>
            <consortium name="EnsemblPlants"/>
        </authorList>
    </citation>
    <scope>IDENTIFICATION</scope>
</reference>
<dbReference type="EC" id="3.2.1.67" evidence="8"/>
<dbReference type="GO" id="GO:0005975">
    <property type="term" value="P:carbohydrate metabolic process"/>
    <property type="evidence" value="ECO:0007669"/>
    <property type="project" value="InterPro"/>
</dbReference>
<comment type="subcellular location">
    <subcellularLocation>
        <location evidence="1">Secreted</location>
        <location evidence="1">Cell wall</location>
    </subcellularLocation>
</comment>
<reference evidence="16 17" key="1">
    <citation type="submission" date="2012-08" db="EMBL/GenBank/DDBJ databases">
        <title>Oryza genome evolution.</title>
        <authorList>
            <person name="Wing R.A."/>
        </authorList>
    </citation>
    <scope>NUCLEOTIDE SEQUENCE</scope>
</reference>
<keyword evidence="3" id="KW-0134">Cell wall</keyword>
<keyword evidence="4" id="KW-0964">Secreted</keyword>
<comment type="similarity">
    <text evidence="2 15">Belongs to the glycosyl hydrolase 28 family.</text>
</comment>
<dbReference type="Gene3D" id="2.160.20.10">
    <property type="entry name" value="Single-stranded right-handed beta-helix, Pectin lyase-like"/>
    <property type="match status" value="1"/>
</dbReference>
<sequence>MLNLLLSRHTNSMTSRPLVTLPFLMMMTTSWWPQATCSRQVFDVTNFGAVADGLTDNSKAFERAWLKACESPGRPAVVVPKGEYLLHPVVFRGPCRGYVEMRVAGVVRAPAGLDAFRGYHEWINFAGIDGLLLTGGGTFDGRGASSWHLNDCPRKPDCIPPPSSIKLGRVRNATITGVTSLDSKFFHVTIVGSHDVEISHVSIRAPRDSPNTDGVHIQGSSNVRVTDTAVGTGDDCVSVGPGSADVTVSGVSCGPGHGISVGSLGRSPGEAGVRRLRVSNCTIAGTANGVRIKTWRGGGPTPAAAASSSAAAAAAVSGLVFEDIVMRRVRNPIIIDQEYCPYVSCHHQSERRWSPSVVRISDVKFRNIRGVSATQVAVKLSCSAARPCRGLELRDIDLRYVRRGVATVSRCANVAGGVAGGTLVPPSCI</sequence>
<dbReference type="HOGENOM" id="CLU_016031_2_2_1"/>
<evidence type="ECO:0000256" key="1">
    <source>
        <dbReference type="ARBA" id="ARBA00004191"/>
    </source>
</evidence>
<evidence type="ECO:0000256" key="8">
    <source>
        <dbReference type="ARBA" id="ARBA00038933"/>
    </source>
</evidence>
<dbReference type="EnsemblPlants" id="LPERR06G17440.1">
    <property type="protein sequence ID" value="LPERR06G17440.1"/>
    <property type="gene ID" value="LPERR06G17440"/>
</dbReference>
<dbReference type="PROSITE" id="PS00502">
    <property type="entry name" value="POLYGALACTURONASE"/>
    <property type="match status" value="1"/>
</dbReference>
<dbReference type="STRING" id="77586.A0A0D9WS30"/>
<dbReference type="Proteomes" id="UP000032180">
    <property type="component" value="Chromosome 6"/>
</dbReference>
<evidence type="ECO:0000256" key="7">
    <source>
        <dbReference type="ARBA" id="ARBA00023316"/>
    </source>
</evidence>
<keyword evidence="6 15" id="KW-0326">Glycosidase</keyword>
<proteinExistence type="inferred from homology"/>
<evidence type="ECO:0000256" key="6">
    <source>
        <dbReference type="ARBA" id="ARBA00023295"/>
    </source>
</evidence>
<evidence type="ECO:0000313" key="17">
    <source>
        <dbReference type="Proteomes" id="UP000032180"/>
    </source>
</evidence>
<evidence type="ECO:0000313" key="16">
    <source>
        <dbReference type="EnsemblPlants" id="LPERR06G17440.1"/>
    </source>
</evidence>
<name>A0A0D9WS30_9ORYZ</name>
<evidence type="ECO:0000256" key="12">
    <source>
        <dbReference type="ARBA" id="ARBA00068298"/>
    </source>
</evidence>
<dbReference type="AlphaFoldDB" id="A0A0D9WS30"/>
<accession>A0A0D9WS30</accession>
<dbReference type="SMART" id="SM00710">
    <property type="entry name" value="PbH1"/>
    <property type="match status" value="7"/>
</dbReference>
<dbReference type="Gramene" id="LPERR06G17440.1">
    <property type="protein sequence ID" value="LPERR06G17440.1"/>
    <property type="gene ID" value="LPERR06G17440"/>
</dbReference>
<dbReference type="Pfam" id="PF00295">
    <property type="entry name" value="Glyco_hydro_28"/>
    <property type="match status" value="1"/>
</dbReference>
<dbReference type="InterPro" id="IPR000743">
    <property type="entry name" value="Glyco_hydro_28"/>
</dbReference>
<comment type="function">
    <text evidence="11">May function in depolymerizing pectin during pollen development, germination, and tube growth. Acts as an exo-polygalacturonase.</text>
</comment>
<evidence type="ECO:0000256" key="3">
    <source>
        <dbReference type="ARBA" id="ARBA00022512"/>
    </source>
</evidence>
<feature type="active site" evidence="14">
    <location>
        <position position="257"/>
    </location>
</feature>
<keyword evidence="17" id="KW-1185">Reference proteome</keyword>
<dbReference type="GO" id="GO:0047911">
    <property type="term" value="F:galacturan 1,4-alpha-galacturonidase activity"/>
    <property type="evidence" value="ECO:0007669"/>
    <property type="project" value="UniProtKB-EC"/>
</dbReference>
<dbReference type="GO" id="GO:0004650">
    <property type="term" value="F:polygalacturonase activity"/>
    <property type="evidence" value="ECO:0007669"/>
    <property type="project" value="InterPro"/>
</dbReference>
<dbReference type="PANTHER" id="PTHR31375">
    <property type="match status" value="1"/>
</dbReference>
<organism evidence="16 17">
    <name type="scientific">Leersia perrieri</name>
    <dbReference type="NCBI Taxonomy" id="77586"/>
    <lineage>
        <taxon>Eukaryota</taxon>
        <taxon>Viridiplantae</taxon>
        <taxon>Streptophyta</taxon>
        <taxon>Embryophyta</taxon>
        <taxon>Tracheophyta</taxon>
        <taxon>Spermatophyta</taxon>
        <taxon>Magnoliopsida</taxon>
        <taxon>Liliopsida</taxon>
        <taxon>Poales</taxon>
        <taxon>Poaceae</taxon>
        <taxon>BOP clade</taxon>
        <taxon>Oryzoideae</taxon>
        <taxon>Oryzeae</taxon>
        <taxon>Oryzinae</taxon>
        <taxon>Leersia</taxon>
    </lineage>
</organism>
<evidence type="ECO:0000256" key="11">
    <source>
        <dbReference type="ARBA" id="ARBA00057651"/>
    </source>
</evidence>
<dbReference type="InterPro" id="IPR011050">
    <property type="entry name" value="Pectin_lyase_fold/virulence"/>
</dbReference>
<evidence type="ECO:0000256" key="13">
    <source>
        <dbReference type="ARBA" id="ARBA00083621"/>
    </source>
</evidence>
<evidence type="ECO:0000256" key="15">
    <source>
        <dbReference type="RuleBase" id="RU361169"/>
    </source>
</evidence>
<dbReference type="GO" id="GO:0071555">
    <property type="term" value="P:cell wall organization"/>
    <property type="evidence" value="ECO:0007669"/>
    <property type="project" value="UniProtKB-KW"/>
</dbReference>
<comment type="catalytic activity">
    <reaction evidence="10">
        <text>[(1-&gt;4)-alpha-D-galacturonosyl](n) + H2O = alpha-D-galacturonate + [(1-&gt;4)-alpha-D-galacturonosyl](n-1)</text>
        <dbReference type="Rhea" id="RHEA:14117"/>
        <dbReference type="Rhea" id="RHEA-COMP:14570"/>
        <dbReference type="Rhea" id="RHEA-COMP:14572"/>
        <dbReference type="ChEBI" id="CHEBI:15377"/>
        <dbReference type="ChEBI" id="CHEBI:58658"/>
        <dbReference type="ChEBI" id="CHEBI:140523"/>
        <dbReference type="EC" id="3.2.1.67"/>
    </reaction>
</comment>
<evidence type="ECO:0000256" key="5">
    <source>
        <dbReference type="ARBA" id="ARBA00022801"/>
    </source>
</evidence>
<evidence type="ECO:0000256" key="14">
    <source>
        <dbReference type="PROSITE-ProRule" id="PRU10052"/>
    </source>
</evidence>
<keyword evidence="5 15" id="KW-0378">Hydrolase</keyword>
<dbReference type="SUPFAM" id="SSF51126">
    <property type="entry name" value="Pectin lyase-like"/>
    <property type="match status" value="1"/>
</dbReference>
<dbReference type="InterPro" id="IPR012334">
    <property type="entry name" value="Pectin_lyas_fold"/>
</dbReference>
<evidence type="ECO:0000256" key="4">
    <source>
        <dbReference type="ARBA" id="ARBA00022525"/>
    </source>
</evidence>
<protein>
    <recommendedName>
        <fullName evidence="12">Exopolygalacturonase</fullName>
        <ecNumber evidence="8">3.2.1.67</ecNumber>
    </recommendedName>
    <alternativeName>
        <fullName evidence="9">Galacturan 1,4-alpha-galacturonidase</fullName>
    </alternativeName>
    <alternativeName>
        <fullName evidence="13">Pectinase</fullName>
    </alternativeName>
</protein>
<evidence type="ECO:0000256" key="9">
    <source>
        <dbReference type="ARBA" id="ARBA00043142"/>
    </source>
</evidence>